<keyword evidence="6" id="KW-0479">Metal-binding</keyword>
<dbReference type="OMA" id="TKHYGMT"/>
<organism evidence="13 14">
    <name type="scientific">Rhodotorula graminis (strain WP1)</name>
    <dbReference type="NCBI Taxonomy" id="578459"/>
    <lineage>
        <taxon>Eukaryota</taxon>
        <taxon>Fungi</taxon>
        <taxon>Dikarya</taxon>
        <taxon>Basidiomycota</taxon>
        <taxon>Pucciniomycotina</taxon>
        <taxon>Microbotryomycetes</taxon>
        <taxon>Sporidiobolales</taxon>
        <taxon>Sporidiobolaceae</taxon>
        <taxon>Rhodotorula</taxon>
    </lineage>
</organism>
<comment type="function">
    <text evidence="1 11">Responsible for the formation of the pyrimidine heterocycle in the thiamine biosynthesis pathway. Catalyzes the formation of hydroxymethylpyrimidine phosphate (HMP-P) from histidine and pyridoxal phosphate (PLP). The protein uses PLP and the active site histidine to form HMP-P, generating an inactive enzyme. The enzyme can only undergo a single turnover, which suggests it is a suicide enzyme.</text>
</comment>
<dbReference type="STRING" id="578459.A0A0P9EIF0"/>
<evidence type="ECO:0000256" key="1">
    <source>
        <dbReference type="ARBA" id="ARBA00003469"/>
    </source>
</evidence>
<keyword evidence="7 11" id="KW-0663">Pyridoxal phosphate</keyword>
<evidence type="ECO:0000256" key="11">
    <source>
        <dbReference type="RuleBase" id="RU367015"/>
    </source>
</evidence>
<evidence type="ECO:0000313" key="14">
    <source>
        <dbReference type="Proteomes" id="UP000053890"/>
    </source>
</evidence>
<name>A0A0P9EIF0_RHOGW</name>
<evidence type="ECO:0000256" key="6">
    <source>
        <dbReference type="ARBA" id="ARBA00022723"/>
    </source>
</evidence>
<evidence type="ECO:0000256" key="4">
    <source>
        <dbReference type="ARBA" id="ARBA00011738"/>
    </source>
</evidence>
<proteinExistence type="inferred from homology"/>
<dbReference type="RefSeq" id="XP_018269138.1">
    <property type="nucleotide sequence ID" value="XM_018412361.1"/>
</dbReference>
<comment type="catalytic activity">
    <reaction evidence="10">
        <text>N(6)-(pyridoxal phosphate)-L-lysyl-[4-amino-5-hydroxymethyl-2-methylpyrimidine phosphate synthase] + L-histidyl-[4-amino-5-hydroxymethyl-2-methylpyrimidine phosphate synthase] + 2 Fe(3+) + 4 H2O = L-lysyl-[4-amino-5-hydroxymethyl-2-methylpyrimidine phosphate synthase] + (2S)-2-amino-5-hydroxy-4-oxopentanoyl-[4-amino-5-hydroxymethyl-2-methylpyrimidine phosphate synthase] + 4-amino-2-methyl-5-(phosphooxymethyl)pyrimidine + 3-oxopropanoate + 2 Fe(2+) + 2 H(+)</text>
        <dbReference type="Rhea" id="RHEA:65756"/>
        <dbReference type="Rhea" id="RHEA-COMP:16892"/>
        <dbReference type="Rhea" id="RHEA-COMP:16893"/>
        <dbReference type="Rhea" id="RHEA-COMP:16894"/>
        <dbReference type="Rhea" id="RHEA-COMP:16895"/>
        <dbReference type="ChEBI" id="CHEBI:15377"/>
        <dbReference type="ChEBI" id="CHEBI:15378"/>
        <dbReference type="ChEBI" id="CHEBI:29033"/>
        <dbReference type="ChEBI" id="CHEBI:29034"/>
        <dbReference type="ChEBI" id="CHEBI:29969"/>
        <dbReference type="ChEBI" id="CHEBI:29979"/>
        <dbReference type="ChEBI" id="CHEBI:33190"/>
        <dbReference type="ChEBI" id="CHEBI:58354"/>
        <dbReference type="ChEBI" id="CHEBI:143915"/>
        <dbReference type="ChEBI" id="CHEBI:157692"/>
    </reaction>
    <physiologicalReaction direction="left-to-right" evidence="10">
        <dbReference type="Rhea" id="RHEA:65757"/>
    </physiologicalReaction>
</comment>
<evidence type="ECO:0000313" key="13">
    <source>
        <dbReference type="EMBL" id="KPV73089.1"/>
    </source>
</evidence>
<keyword evidence="5" id="KW-0808">Transferase</keyword>
<dbReference type="GO" id="GO:0046872">
    <property type="term" value="F:metal ion binding"/>
    <property type="evidence" value="ECO:0007669"/>
    <property type="project" value="UniProtKB-KW"/>
</dbReference>
<feature type="domain" description="SsuA/THI5-like" evidence="12">
    <location>
        <begin position="16"/>
        <end position="246"/>
    </location>
</feature>
<keyword evidence="9 11" id="KW-0408">Iron</keyword>
<dbReference type="OrthoDB" id="434407at2759"/>
<evidence type="ECO:0000256" key="10">
    <source>
        <dbReference type="ARBA" id="ARBA00048179"/>
    </source>
</evidence>
<keyword evidence="8 11" id="KW-0784">Thiamine biosynthesis</keyword>
<protein>
    <recommendedName>
        <fullName evidence="11">4-amino-5-hydroxymethyl-2-methylpyrimidine phosphate synthase</fullName>
        <shortName evidence="11">HMP-P synthase</shortName>
        <shortName evidence="11">Hydroxymethylpyrimidine phosphate synthase</shortName>
    </recommendedName>
</protein>
<dbReference type="PANTHER" id="PTHR31528">
    <property type="entry name" value="4-AMINO-5-HYDROXYMETHYL-2-METHYLPYRIMIDINE PHOSPHATE SYNTHASE THI11-RELATED"/>
    <property type="match status" value="1"/>
</dbReference>
<dbReference type="GO" id="GO:0016740">
    <property type="term" value="F:transferase activity"/>
    <property type="evidence" value="ECO:0007669"/>
    <property type="project" value="UniProtKB-KW"/>
</dbReference>
<dbReference type="GO" id="GO:0009228">
    <property type="term" value="P:thiamine biosynthetic process"/>
    <property type="evidence" value="ECO:0007669"/>
    <property type="project" value="UniProtKB-UniRule"/>
</dbReference>
<dbReference type="PANTHER" id="PTHR31528:SF1">
    <property type="entry name" value="4-AMINO-5-HYDROXYMETHYL-2-METHYLPYRIMIDINE PHOSPHATE SYNTHASE THI11-RELATED"/>
    <property type="match status" value="1"/>
</dbReference>
<evidence type="ECO:0000256" key="3">
    <source>
        <dbReference type="ARBA" id="ARBA00009406"/>
    </source>
</evidence>
<evidence type="ECO:0000256" key="2">
    <source>
        <dbReference type="ARBA" id="ARBA00004948"/>
    </source>
</evidence>
<dbReference type="GO" id="GO:0009229">
    <property type="term" value="P:thiamine diphosphate biosynthetic process"/>
    <property type="evidence" value="ECO:0007669"/>
    <property type="project" value="UniProtKB-UniRule"/>
</dbReference>
<dbReference type="Gene3D" id="3.40.190.10">
    <property type="entry name" value="Periplasmic binding protein-like II"/>
    <property type="match status" value="2"/>
</dbReference>
<comment type="cofactor">
    <cofactor evidence="11">
        <name>Fe cation</name>
        <dbReference type="ChEBI" id="CHEBI:24875"/>
    </cofactor>
</comment>
<comment type="subunit">
    <text evidence="4 11">Homodimer.</text>
</comment>
<dbReference type="EMBL" id="KQ474084">
    <property type="protein sequence ID" value="KPV73089.1"/>
    <property type="molecule type" value="Genomic_DNA"/>
</dbReference>
<evidence type="ECO:0000256" key="8">
    <source>
        <dbReference type="ARBA" id="ARBA00022977"/>
    </source>
</evidence>
<reference evidence="13 14" key="1">
    <citation type="journal article" date="2015" name="Front. Microbiol.">
        <title>Genome sequence of the plant growth promoting endophytic yeast Rhodotorula graminis WP1.</title>
        <authorList>
            <person name="Firrincieli A."/>
            <person name="Otillar R."/>
            <person name="Salamov A."/>
            <person name="Schmutz J."/>
            <person name="Khan Z."/>
            <person name="Redman R.S."/>
            <person name="Fleck N.D."/>
            <person name="Lindquist E."/>
            <person name="Grigoriev I.V."/>
            <person name="Doty S.L."/>
        </authorList>
    </citation>
    <scope>NUCLEOTIDE SEQUENCE [LARGE SCALE GENOMIC DNA]</scope>
    <source>
        <strain evidence="13 14">WP1</strain>
    </source>
</reference>
<evidence type="ECO:0000256" key="5">
    <source>
        <dbReference type="ARBA" id="ARBA00022679"/>
    </source>
</evidence>
<evidence type="ECO:0000259" key="12">
    <source>
        <dbReference type="Pfam" id="PF09084"/>
    </source>
</evidence>
<dbReference type="SUPFAM" id="SSF53850">
    <property type="entry name" value="Periplasmic binding protein-like II"/>
    <property type="match status" value="1"/>
</dbReference>
<gene>
    <name evidence="13" type="ORF">RHOBADRAFT_17300</name>
</gene>
<dbReference type="AlphaFoldDB" id="A0A0P9EIF0"/>
<comment type="pathway">
    <text evidence="2 11">Cofactor biosynthesis; thiamine diphosphate biosynthesis.</text>
</comment>
<sequence length="356" mass="39716">MSSDSISFLLNWHATPYHAPIFLAQHHGFFKDEGVKVAILEPNDASDVTELIGRGSVDMGCKAMVHTIAAKARGFGVTSIGTILDEPFTGLLYLKGGVEGHPHDIEKDHFTSLKGKRVGYVGEFGRIQCLELAQKHGLVEGQDIEFVRCGMDINGALIDGRIHAGVGIESVNGVELEQWCDSVGRPTSDVKLIRIDELAELGCCCFCSILVIVNDKFLAANKEKVAAVMRALKRGADLLHKDPAQAWLDLQHVKKQFRNRVGDDKPNFWAKMFERCYPFMSRDLVNVERDWHKVTKYCQRIEVCDEGFEANYTNEFVQWEHEAQPVDPEANQVALVRPPLPLSRPLSPPPPSMPLD</sequence>
<dbReference type="InterPro" id="IPR015168">
    <property type="entry name" value="SsuA/THI5"/>
</dbReference>
<dbReference type="UniPathway" id="UPA00060"/>
<evidence type="ECO:0000256" key="9">
    <source>
        <dbReference type="ARBA" id="ARBA00023004"/>
    </source>
</evidence>
<dbReference type="Proteomes" id="UP000053890">
    <property type="component" value="Unassembled WGS sequence"/>
</dbReference>
<accession>A0A0P9EIF0</accession>
<dbReference type="GeneID" id="28972810"/>
<keyword evidence="14" id="KW-1185">Reference proteome</keyword>
<evidence type="ECO:0000256" key="7">
    <source>
        <dbReference type="ARBA" id="ARBA00022898"/>
    </source>
</evidence>
<comment type="similarity">
    <text evidence="3 11">Belongs to the NMT1/THI5 family.</text>
</comment>
<dbReference type="Pfam" id="PF09084">
    <property type="entry name" value="NMT1"/>
    <property type="match status" value="1"/>
</dbReference>
<dbReference type="InterPro" id="IPR027939">
    <property type="entry name" value="NMT1/THI5"/>
</dbReference>